<dbReference type="HOGENOM" id="CLU_277160_0_0_10"/>
<dbReference type="eggNOG" id="COG3533">
    <property type="taxonomic scope" value="Bacteria"/>
</dbReference>
<dbReference type="GO" id="GO:0005975">
    <property type="term" value="P:carbohydrate metabolic process"/>
    <property type="evidence" value="ECO:0007669"/>
    <property type="project" value="InterPro"/>
</dbReference>
<dbReference type="InterPro" id="IPR008928">
    <property type="entry name" value="6-hairpin_glycosidase_sf"/>
</dbReference>
<dbReference type="PATRIC" id="fig|742727.4.peg.2099"/>
<dbReference type="STRING" id="742727.HMPREF9447_02066"/>
<dbReference type="Gene3D" id="2.120.10.10">
    <property type="match status" value="1"/>
</dbReference>
<proteinExistence type="predicted"/>
<protein>
    <submittedName>
        <fullName evidence="5">Uncharacterized protein</fullName>
    </submittedName>
</protein>
<dbReference type="InterPro" id="IPR049046">
    <property type="entry name" value="Beta-AFase-like_GH127_middle"/>
</dbReference>
<dbReference type="PANTHER" id="PTHR31151">
    <property type="entry name" value="PROLINE-TRNA LIGASE (DUF1680)"/>
    <property type="match status" value="1"/>
</dbReference>
<accession>K9E1P1</accession>
<dbReference type="Pfam" id="PF20620">
    <property type="entry name" value="DUF6805"/>
    <property type="match status" value="1"/>
</dbReference>
<dbReference type="Pfam" id="PF20736">
    <property type="entry name" value="Glyco_hydro127M"/>
    <property type="match status" value="1"/>
</dbReference>
<dbReference type="EMBL" id="ADLF01000009">
    <property type="protein sequence ID" value="EKU90648.1"/>
    <property type="molecule type" value="Genomic_DNA"/>
</dbReference>
<feature type="domain" description="DUF4986" evidence="2">
    <location>
        <begin position="919"/>
        <end position="983"/>
    </location>
</feature>
<dbReference type="SUPFAM" id="SSF48208">
    <property type="entry name" value="Six-hairpin glycosidases"/>
    <property type="match status" value="1"/>
</dbReference>
<dbReference type="SUPFAM" id="SSF50939">
    <property type="entry name" value="Sialidases"/>
    <property type="match status" value="1"/>
</dbReference>
<dbReference type="InterPro" id="IPR036278">
    <property type="entry name" value="Sialidase_sf"/>
</dbReference>
<evidence type="ECO:0000313" key="5">
    <source>
        <dbReference type="EMBL" id="EKU90648.1"/>
    </source>
</evidence>
<dbReference type="Proteomes" id="UP000009872">
    <property type="component" value="Unassembled WGS sequence"/>
</dbReference>
<dbReference type="AlphaFoldDB" id="K9E1P1"/>
<name>K9E1P1_9BACE</name>
<dbReference type="InterPro" id="IPR032275">
    <property type="entry name" value="DUF4986"/>
</dbReference>
<sequence>MKGLKEVIIISLLLVWRCSAGMAQEYDINPPGVVIHNAPAITHEYVGSPSIVIMPDGTYIASHDYFGKKLSDTYVYISKDHGNTWERIAELKLLTWATLFNRGEELYLIGIKPRETIGYGDFVVRKSLDYGRTWTDPKDEKSGLIRRGFYHCAPVPVVRHKGKYWRAMENMGQAWGWGPFSALMTSISCKADLLDAAQWVFSNEIKYDSSWKEGATAWLEGNAVVTPKGEVKDILRVAYNPDDLAAMVSVSADGRTMTFDPLTDFIRLPGASKKFTIRYDKKSRKYWTLSNFVLQKDRSGADNGGIRNTQVLMYSNDLKEWCIKDTLLTCGHPELYGFQYVDWQFDGEDIIFVSRTAWRDKTGNPPRQHDANYLTFHRIHDFRALKRKPAIHSSYKSHIPDQLEPFRLSQVRLLPSPFKHAQQLDAKWLLSLDPDRLLHRFHKNAGLPPKGENYGGWEEHRGGGRGLGHYMSACAMMWASTGEPEFKQRTDYVINELERCQKARGTGYIGSVEDSIWTQVGRGDIRSTGFDLNGGIVPWFILHKLFAGLYDIYIYTGNEKAKTVLVNLCDWAYRQFGNLNDEQWQKMLACEHGGMLEVLANVYSIVGDKKYLDMSHWFDHKQFFSPLSHQVDSLAGLHANTQIPKVVGLERRHQLTHSEEDKVKSHFFWETVVKNHTYCIGGNGDGEHFGPKGILSNRLSDRTAETCNTYNMLKLTKMLLAETGDTKYGDYYEKALYNHILASQNPETGMTTYYVPLVAGGKKGYSSAFETFTCCVGTGFENHARYGEAIYFKGRKNNLLVNLYIPSALTWEETGITIRQEGAYEKNGKVKFTINSSKPKKASLFFRMPYWTTAKTEVKVNGRKIDNPVIPGMYLEITGEWKKNDIIEIHFDMPVYTEPTPDNPNRLAIKYGPLVLAGKLGNKKIDPVKDIPVLIVDDKPVNEWVSRISQDSVLFRTQNIGELSDITLAPFYTLYNERYIVYFDVFDTAGWEKRKQAYRNYLREQEELKKRTVDFIQLGEMEPEREHNLRGKDTAVGELIGRKFRLSWNNGWFAFDMKVIDNTPLQLVSTYCGSDGESCSFDIYVDGRLLKTITLKAQRSEELYDMKIDIPLEYTSEKDKVSVSFQSHKEKMIGRIFGVRIVKTE</sequence>
<dbReference type="Pfam" id="PF16375">
    <property type="entry name" value="DUF4986"/>
    <property type="match status" value="1"/>
</dbReference>
<evidence type="ECO:0000259" key="4">
    <source>
        <dbReference type="Pfam" id="PF20736"/>
    </source>
</evidence>
<dbReference type="Pfam" id="PF07944">
    <property type="entry name" value="Beta-AFase-like_GH127_cat"/>
    <property type="match status" value="1"/>
</dbReference>
<keyword evidence="6" id="KW-1185">Reference proteome</keyword>
<feature type="domain" description="Non-reducing end beta-L-arabinofuranosidase-like GH127 middle" evidence="4">
    <location>
        <begin position="799"/>
        <end position="893"/>
    </location>
</feature>
<organism evidence="5 6">
    <name type="scientific">Bacteroides oleiciplenus YIT 12058</name>
    <dbReference type="NCBI Taxonomy" id="742727"/>
    <lineage>
        <taxon>Bacteria</taxon>
        <taxon>Pseudomonadati</taxon>
        <taxon>Bacteroidota</taxon>
        <taxon>Bacteroidia</taxon>
        <taxon>Bacteroidales</taxon>
        <taxon>Bacteroidaceae</taxon>
        <taxon>Bacteroides</taxon>
    </lineage>
</organism>
<reference evidence="5 6" key="1">
    <citation type="submission" date="2012-09" db="EMBL/GenBank/DDBJ databases">
        <title>The Genome Sequence of Bacteroides oleiciplenus YIT 12058.</title>
        <authorList>
            <consortium name="The Broad Institute Genome Sequencing Platform"/>
            <person name="Earl A."/>
            <person name="Ward D."/>
            <person name="Feldgarden M."/>
            <person name="Gevers D."/>
            <person name="Morotomi M."/>
            <person name="Walker B."/>
            <person name="Young S.K."/>
            <person name="Zeng Q."/>
            <person name="Gargeya S."/>
            <person name="Fitzgerald M."/>
            <person name="Haas B."/>
            <person name="Abouelleil A."/>
            <person name="Alvarado L."/>
            <person name="Arachchi H.M."/>
            <person name="Berlin A.M."/>
            <person name="Chapman S.B."/>
            <person name="Goldberg J."/>
            <person name="Griggs A."/>
            <person name="Gujja S."/>
            <person name="Hansen M."/>
            <person name="Howarth C."/>
            <person name="Imamovic A."/>
            <person name="Larimer J."/>
            <person name="McCowen C."/>
            <person name="Montmayeur A."/>
            <person name="Murphy C."/>
            <person name="Neiman D."/>
            <person name="Pearson M."/>
            <person name="Priest M."/>
            <person name="Roberts A."/>
            <person name="Saif S."/>
            <person name="Shea T."/>
            <person name="Sisk P."/>
            <person name="Sykes S."/>
            <person name="Wortman J."/>
            <person name="Nusbaum C."/>
            <person name="Birren B."/>
        </authorList>
    </citation>
    <scope>NUCLEOTIDE SEQUENCE [LARGE SCALE GENOMIC DNA]</scope>
    <source>
        <strain evidence="5 6">YIT 12058</strain>
    </source>
</reference>
<dbReference type="CDD" id="cd15482">
    <property type="entry name" value="Sialidase_non-viral"/>
    <property type="match status" value="1"/>
</dbReference>
<dbReference type="InterPro" id="IPR046544">
    <property type="entry name" value="GH146_SB_dom"/>
</dbReference>
<evidence type="ECO:0000259" key="2">
    <source>
        <dbReference type="Pfam" id="PF16375"/>
    </source>
</evidence>
<evidence type="ECO:0000259" key="1">
    <source>
        <dbReference type="Pfam" id="PF07944"/>
    </source>
</evidence>
<dbReference type="InterPro" id="IPR012878">
    <property type="entry name" value="Beta-AFase-like_GH127_cat"/>
</dbReference>
<feature type="domain" description="Non-reducing end beta-L-arabinofuranosidase-like GH127 catalytic" evidence="1">
    <location>
        <begin position="410"/>
        <end position="788"/>
    </location>
</feature>
<gene>
    <name evidence="5" type="ORF">HMPREF9447_02066</name>
</gene>
<feature type="domain" description="Glycoside hydrolase GH146 substrate-binding" evidence="3">
    <location>
        <begin position="1007"/>
        <end position="1141"/>
    </location>
</feature>
<evidence type="ECO:0000313" key="6">
    <source>
        <dbReference type="Proteomes" id="UP000009872"/>
    </source>
</evidence>
<dbReference type="PANTHER" id="PTHR31151:SF0">
    <property type="entry name" value="PROLINE-TRNA LIGASE (DUF1680)"/>
    <property type="match status" value="1"/>
</dbReference>
<comment type="caution">
    <text evidence="5">The sequence shown here is derived from an EMBL/GenBank/DDBJ whole genome shotgun (WGS) entry which is preliminary data.</text>
</comment>
<evidence type="ECO:0000259" key="3">
    <source>
        <dbReference type="Pfam" id="PF20620"/>
    </source>
</evidence>